<comment type="caution">
    <text evidence="3">The sequence shown here is derived from an EMBL/GenBank/DDBJ whole genome shotgun (WGS) entry which is preliminary data.</text>
</comment>
<keyword evidence="1" id="KW-1133">Transmembrane helix</keyword>
<dbReference type="Gene3D" id="3.40.50.10140">
    <property type="entry name" value="Toll/interleukin-1 receptor homology (TIR) domain"/>
    <property type="match status" value="1"/>
</dbReference>
<dbReference type="SMART" id="SM00255">
    <property type="entry name" value="TIR"/>
    <property type="match status" value="1"/>
</dbReference>
<evidence type="ECO:0000313" key="3">
    <source>
        <dbReference type="EMBL" id="OYQ31221.1"/>
    </source>
</evidence>
<dbReference type="Gene3D" id="1.25.40.10">
    <property type="entry name" value="Tetratricopeptide repeat domain"/>
    <property type="match status" value="2"/>
</dbReference>
<accession>A0A255YPU9</accession>
<feature type="transmembrane region" description="Helical" evidence="1">
    <location>
        <begin position="191"/>
        <end position="212"/>
    </location>
</feature>
<dbReference type="InterPro" id="IPR000157">
    <property type="entry name" value="TIR_dom"/>
</dbReference>
<keyword evidence="4" id="KW-1185">Reference proteome</keyword>
<dbReference type="OrthoDB" id="7308181at2"/>
<sequence length="510" mass="54328">MSERYSAFISYSHADTPVARWLHKALESYRLPHALVGTDSPFGPVPAQLPPVFRDRDELPASADLGGELRGALAAARFQIVLCSPVSAKSMWVNEEILAFKRAHGEARVLPLIIGGEPYAGDERECFPPALRFKVAEDGSLSDVPAEPIAADLREGKDGKRLALLKLIAGITGLKLDQLAQRDAARRQRQLLAITAGSLSIALVTIGLAIYANIQRAEAVRQQLVATRSLDFLINTFEIANPATENPRSITALTILERASKRATVELPEEPMVSARLLATTGAIYLNLGLRKEGVADLERALSRLPAGSPEHVRTLLKLANTANQAADTDKAARLIEAAAVSLDQGGGEDPTLAAMVSKQRGLLAHRSGNYALAVRQLGEAAAAFQALSGDHRAERADLFTAIARARMKLGDPAGATKDFSAAEALNISLLGRNHQKTATATKNRAYAAFESGDLAEAQRRITVANKVYARVLEGDHPLLADTLILQGRIQTADGAGAAALVALEAAKGI</sequence>
<evidence type="ECO:0000313" key="4">
    <source>
        <dbReference type="Proteomes" id="UP000216991"/>
    </source>
</evidence>
<dbReference type="Pfam" id="PF13676">
    <property type="entry name" value="TIR_2"/>
    <property type="match status" value="1"/>
</dbReference>
<keyword evidence="1" id="KW-0812">Transmembrane</keyword>
<dbReference type="SUPFAM" id="SSF52200">
    <property type="entry name" value="Toll/Interleukin receptor TIR domain"/>
    <property type="match status" value="1"/>
</dbReference>
<protein>
    <recommendedName>
        <fullName evidence="2">TIR domain-containing protein</fullName>
    </recommendedName>
</protein>
<dbReference type="RefSeq" id="WP_094473030.1">
    <property type="nucleotide sequence ID" value="NZ_NOXT01000089.1"/>
</dbReference>
<dbReference type="AlphaFoldDB" id="A0A255YPU9"/>
<organism evidence="3 4">
    <name type="scientific">Sandarakinorhabdus cyanobacteriorum</name>
    <dbReference type="NCBI Taxonomy" id="1981098"/>
    <lineage>
        <taxon>Bacteria</taxon>
        <taxon>Pseudomonadati</taxon>
        <taxon>Pseudomonadota</taxon>
        <taxon>Alphaproteobacteria</taxon>
        <taxon>Sphingomonadales</taxon>
        <taxon>Sphingosinicellaceae</taxon>
        <taxon>Sandarakinorhabdus</taxon>
    </lineage>
</organism>
<dbReference type="EMBL" id="NOXT01000089">
    <property type="protein sequence ID" value="OYQ31221.1"/>
    <property type="molecule type" value="Genomic_DNA"/>
</dbReference>
<dbReference type="InterPro" id="IPR035897">
    <property type="entry name" value="Toll_tir_struct_dom_sf"/>
</dbReference>
<dbReference type="Proteomes" id="UP000216991">
    <property type="component" value="Unassembled WGS sequence"/>
</dbReference>
<dbReference type="GO" id="GO:0007165">
    <property type="term" value="P:signal transduction"/>
    <property type="evidence" value="ECO:0007669"/>
    <property type="project" value="InterPro"/>
</dbReference>
<feature type="domain" description="TIR" evidence="2">
    <location>
        <begin position="4"/>
        <end position="171"/>
    </location>
</feature>
<evidence type="ECO:0000259" key="2">
    <source>
        <dbReference type="SMART" id="SM00255"/>
    </source>
</evidence>
<dbReference type="SUPFAM" id="SSF48452">
    <property type="entry name" value="TPR-like"/>
    <property type="match status" value="2"/>
</dbReference>
<gene>
    <name evidence="3" type="ORF">CHU93_04885</name>
</gene>
<dbReference type="InterPro" id="IPR011990">
    <property type="entry name" value="TPR-like_helical_dom_sf"/>
</dbReference>
<keyword evidence="1" id="KW-0472">Membrane</keyword>
<evidence type="ECO:0000256" key="1">
    <source>
        <dbReference type="SAM" id="Phobius"/>
    </source>
</evidence>
<name>A0A255YPU9_9SPHN</name>
<reference evidence="3 4" key="1">
    <citation type="submission" date="2017-07" db="EMBL/GenBank/DDBJ databases">
        <title>Sandarakinorhabdus cyanobacteriorum sp. nov., a novel bacterium isolated from cyanobacterial aggregates in a eutrophic lake.</title>
        <authorList>
            <person name="Cai H."/>
        </authorList>
    </citation>
    <scope>NUCLEOTIDE SEQUENCE [LARGE SCALE GENOMIC DNA]</scope>
    <source>
        <strain evidence="3 4">TH057</strain>
    </source>
</reference>
<proteinExistence type="predicted"/>